<dbReference type="AlphaFoldDB" id="A0A430AUZ1"/>
<dbReference type="RefSeq" id="WP_126808923.1">
    <property type="nucleotide sequence ID" value="NZ_NGKA01000009.1"/>
</dbReference>
<dbReference type="FunFam" id="3.40.5.10:FF:000002">
    <property type="entry name" value="50S ribosomal protein L9"/>
    <property type="match status" value="1"/>
</dbReference>
<dbReference type="PROSITE" id="PS00651">
    <property type="entry name" value="RIBOSOMAL_L9"/>
    <property type="match status" value="1"/>
</dbReference>
<feature type="coiled-coil region" evidence="9">
    <location>
        <begin position="44"/>
        <end position="78"/>
    </location>
</feature>
<proteinExistence type="inferred from homology"/>
<dbReference type="GO" id="GO:0006412">
    <property type="term" value="P:translation"/>
    <property type="evidence" value="ECO:0007669"/>
    <property type="project" value="UniProtKB-UniRule"/>
</dbReference>
<evidence type="ECO:0000256" key="6">
    <source>
        <dbReference type="ARBA" id="ARBA00023274"/>
    </source>
</evidence>
<dbReference type="OrthoDB" id="9788336at2"/>
<dbReference type="GO" id="GO:1990904">
    <property type="term" value="C:ribonucleoprotein complex"/>
    <property type="evidence" value="ECO:0007669"/>
    <property type="project" value="UniProtKB-KW"/>
</dbReference>
<dbReference type="InterPro" id="IPR036935">
    <property type="entry name" value="Ribosomal_bL9_N_sf"/>
</dbReference>
<evidence type="ECO:0000256" key="3">
    <source>
        <dbReference type="ARBA" id="ARBA00022730"/>
    </source>
</evidence>
<evidence type="ECO:0000256" key="8">
    <source>
        <dbReference type="HAMAP-Rule" id="MF_00503"/>
    </source>
</evidence>
<name>A0A430AUZ1_9ENTE</name>
<keyword evidence="5 8" id="KW-0689">Ribosomal protein</keyword>
<evidence type="ECO:0000256" key="1">
    <source>
        <dbReference type="ARBA" id="ARBA00003058"/>
    </source>
</evidence>
<keyword evidence="9" id="KW-0175">Coiled coil</keyword>
<dbReference type="InterPro" id="IPR000244">
    <property type="entry name" value="Ribosomal_bL9"/>
</dbReference>
<dbReference type="NCBIfam" id="TIGR00158">
    <property type="entry name" value="L9"/>
    <property type="match status" value="1"/>
</dbReference>
<keyword evidence="3 8" id="KW-0699">rRNA-binding</keyword>
<comment type="function">
    <text evidence="1 8">Binds to the 23S rRNA.</text>
</comment>
<dbReference type="Pfam" id="PF03948">
    <property type="entry name" value="Ribosomal_L9_C"/>
    <property type="match status" value="1"/>
</dbReference>
<dbReference type="Proteomes" id="UP000287605">
    <property type="component" value="Unassembled WGS sequence"/>
</dbReference>
<dbReference type="PANTHER" id="PTHR21368">
    <property type="entry name" value="50S RIBOSOMAL PROTEIN L9"/>
    <property type="match status" value="1"/>
</dbReference>
<dbReference type="GO" id="GO:0003735">
    <property type="term" value="F:structural constituent of ribosome"/>
    <property type="evidence" value="ECO:0007669"/>
    <property type="project" value="InterPro"/>
</dbReference>
<dbReference type="GO" id="GO:0005840">
    <property type="term" value="C:ribosome"/>
    <property type="evidence" value="ECO:0007669"/>
    <property type="project" value="UniProtKB-KW"/>
</dbReference>
<dbReference type="GO" id="GO:0019843">
    <property type="term" value="F:rRNA binding"/>
    <property type="evidence" value="ECO:0007669"/>
    <property type="project" value="UniProtKB-UniRule"/>
</dbReference>
<dbReference type="InterPro" id="IPR009027">
    <property type="entry name" value="Ribosomal_bL9/RNase_H1_N"/>
</dbReference>
<evidence type="ECO:0000256" key="5">
    <source>
        <dbReference type="ARBA" id="ARBA00022980"/>
    </source>
</evidence>
<dbReference type="InterPro" id="IPR020069">
    <property type="entry name" value="Ribosomal_bL9_C"/>
</dbReference>
<evidence type="ECO:0000256" key="9">
    <source>
        <dbReference type="SAM" id="Coils"/>
    </source>
</evidence>
<dbReference type="FunFam" id="3.10.430.100:FF:000002">
    <property type="entry name" value="50S ribosomal protein L9"/>
    <property type="match status" value="1"/>
</dbReference>
<accession>A0A430AUZ1</accession>
<dbReference type="HAMAP" id="MF_00503">
    <property type="entry name" value="Ribosomal_bL9"/>
    <property type="match status" value="1"/>
</dbReference>
<dbReference type="EMBL" id="NGKA01000009">
    <property type="protein sequence ID" value="RSU11877.1"/>
    <property type="molecule type" value="Genomic_DNA"/>
</dbReference>
<gene>
    <name evidence="8" type="primary">rplI</name>
    <name evidence="11" type="ORF">CBF29_07095</name>
</gene>
<dbReference type="SUPFAM" id="SSF55658">
    <property type="entry name" value="L9 N-domain-like"/>
    <property type="match status" value="1"/>
</dbReference>
<sequence length="150" mass="16611">MKVIFLSDVKGQGKKGEVKEVSSGYAQNFLIKKGLAKEATAAGLSELKAKQKAREREEAELKAEAEELKKAIESESFEVLLKAKSGEDGRLFGSITSKQIAEGLKKEHKLKVDRRKMDLPQPIRALGYTRVPIKLHSEVTAVLKVHVVNE</sequence>
<protein>
    <recommendedName>
        <fullName evidence="7 8">Large ribosomal subunit protein bL9</fullName>
    </recommendedName>
</protein>
<evidence type="ECO:0000313" key="12">
    <source>
        <dbReference type="Proteomes" id="UP000287605"/>
    </source>
</evidence>
<reference evidence="11 12" key="1">
    <citation type="submission" date="2017-05" db="EMBL/GenBank/DDBJ databases">
        <title>Vagococcus spp. assemblies.</title>
        <authorList>
            <person name="Gulvik C.A."/>
        </authorList>
    </citation>
    <scope>NUCLEOTIDE SEQUENCE [LARGE SCALE GENOMIC DNA]</scope>
    <source>
        <strain evidence="11 12">CCUG 51432</strain>
    </source>
</reference>
<evidence type="ECO:0000256" key="2">
    <source>
        <dbReference type="ARBA" id="ARBA00010605"/>
    </source>
</evidence>
<comment type="similarity">
    <text evidence="2 8">Belongs to the bacterial ribosomal protein bL9 family.</text>
</comment>
<feature type="domain" description="Ribosomal protein L9" evidence="10">
    <location>
        <begin position="13"/>
        <end position="40"/>
    </location>
</feature>
<organism evidence="11 12">
    <name type="scientific">Vagococcus elongatus</name>
    <dbReference type="NCBI Taxonomy" id="180344"/>
    <lineage>
        <taxon>Bacteria</taxon>
        <taxon>Bacillati</taxon>
        <taxon>Bacillota</taxon>
        <taxon>Bacilli</taxon>
        <taxon>Lactobacillales</taxon>
        <taxon>Enterococcaceae</taxon>
        <taxon>Vagococcus</taxon>
    </lineage>
</organism>
<dbReference type="Gene3D" id="3.40.5.10">
    <property type="entry name" value="Ribosomal protein L9, N-terminal domain"/>
    <property type="match status" value="1"/>
</dbReference>
<evidence type="ECO:0000256" key="7">
    <source>
        <dbReference type="ARBA" id="ARBA00035292"/>
    </source>
</evidence>
<dbReference type="Pfam" id="PF01281">
    <property type="entry name" value="Ribosomal_L9_N"/>
    <property type="match status" value="1"/>
</dbReference>
<keyword evidence="12" id="KW-1185">Reference proteome</keyword>
<evidence type="ECO:0000313" key="11">
    <source>
        <dbReference type="EMBL" id="RSU11877.1"/>
    </source>
</evidence>
<evidence type="ECO:0000256" key="4">
    <source>
        <dbReference type="ARBA" id="ARBA00022884"/>
    </source>
</evidence>
<dbReference type="InterPro" id="IPR036791">
    <property type="entry name" value="Ribosomal_bL9_C_sf"/>
</dbReference>
<keyword evidence="6 8" id="KW-0687">Ribonucleoprotein</keyword>
<dbReference type="InterPro" id="IPR020594">
    <property type="entry name" value="Ribosomal_bL9_bac/chp"/>
</dbReference>
<keyword evidence="4 8" id="KW-0694">RNA-binding</keyword>
<dbReference type="InterPro" id="IPR020070">
    <property type="entry name" value="Ribosomal_bL9_N"/>
</dbReference>
<evidence type="ECO:0000259" key="10">
    <source>
        <dbReference type="PROSITE" id="PS00651"/>
    </source>
</evidence>
<dbReference type="Gene3D" id="3.10.430.100">
    <property type="entry name" value="Ribosomal protein L9, C-terminal domain"/>
    <property type="match status" value="1"/>
</dbReference>
<comment type="caution">
    <text evidence="11">The sequence shown here is derived from an EMBL/GenBank/DDBJ whole genome shotgun (WGS) entry which is preliminary data.</text>
</comment>
<dbReference type="SUPFAM" id="SSF55653">
    <property type="entry name" value="Ribosomal protein L9 C-domain"/>
    <property type="match status" value="1"/>
</dbReference>